<evidence type="ECO:0000313" key="1">
    <source>
        <dbReference type="EMBL" id="CAG8612639.1"/>
    </source>
</evidence>
<gene>
    <name evidence="1" type="ORF">DHETER_LOCUS7696</name>
</gene>
<sequence length="86" mass="9911">MPKSKLKNAAKKCILTQSRNNDRRFLATDLEYNNLEYSDPELLVYKSESKEAEQLVYKNSLFYNIQWGNKASGGRLPYYSGGSKHT</sequence>
<comment type="caution">
    <text evidence="1">The sequence shown here is derived from an EMBL/GenBank/DDBJ whole genome shotgun (WGS) entry which is preliminary data.</text>
</comment>
<accession>A0ACA9MVT0</accession>
<dbReference type="Proteomes" id="UP000789702">
    <property type="component" value="Unassembled WGS sequence"/>
</dbReference>
<protein>
    <submittedName>
        <fullName evidence="1">11792_t:CDS:1</fullName>
    </submittedName>
</protein>
<keyword evidence="2" id="KW-1185">Reference proteome</keyword>
<name>A0ACA9MVT0_9GLOM</name>
<proteinExistence type="predicted"/>
<dbReference type="EMBL" id="CAJVPU010011211">
    <property type="protein sequence ID" value="CAG8612639.1"/>
    <property type="molecule type" value="Genomic_DNA"/>
</dbReference>
<evidence type="ECO:0000313" key="2">
    <source>
        <dbReference type="Proteomes" id="UP000789702"/>
    </source>
</evidence>
<organism evidence="1 2">
    <name type="scientific">Dentiscutata heterogama</name>
    <dbReference type="NCBI Taxonomy" id="1316150"/>
    <lineage>
        <taxon>Eukaryota</taxon>
        <taxon>Fungi</taxon>
        <taxon>Fungi incertae sedis</taxon>
        <taxon>Mucoromycota</taxon>
        <taxon>Glomeromycotina</taxon>
        <taxon>Glomeromycetes</taxon>
        <taxon>Diversisporales</taxon>
        <taxon>Gigasporaceae</taxon>
        <taxon>Dentiscutata</taxon>
    </lineage>
</organism>
<reference evidence="1" key="1">
    <citation type="submission" date="2021-06" db="EMBL/GenBank/DDBJ databases">
        <authorList>
            <person name="Kallberg Y."/>
            <person name="Tangrot J."/>
            <person name="Rosling A."/>
        </authorList>
    </citation>
    <scope>NUCLEOTIDE SEQUENCE</scope>
    <source>
        <strain evidence="1">IL203A</strain>
    </source>
</reference>